<accession>A0A6I4TZ82</accession>
<dbReference type="Pfam" id="PF02897">
    <property type="entry name" value="Peptidase_S9_N"/>
    <property type="match status" value="1"/>
</dbReference>
<dbReference type="InterPro" id="IPR001375">
    <property type="entry name" value="Peptidase_S9_cat"/>
</dbReference>
<feature type="region of interest" description="Disordered" evidence="5">
    <location>
        <begin position="1"/>
        <end position="22"/>
    </location>
</feature>
<dbReference type="GO" id="GO:0004252">
    <property type="term" value="F:serine-type endopeptidase activity"/>
    <property type="evidence" value="ECO:0007669"/>
    <property type="project" value="InterPro"/>
</dbReference>
<dbReference type="PANTHER" id="PTHR11757:SF19">
    <property type="entry name" value="PROLYL ENDOPEPTIDASE-LIKE"/>
    <property type="match status" value="1"/>
</dbReference>
<dbReference type="InterPro" id="IPR023302">
    <property type="entry name" value="Pept_S9A_N"/>
</dbReference>
<comment type="caution">
    <text evidence="8">The sequence shown here is derived from an EMBL/GenBank/DDBJ whole genome shotgun (WGS) entry which is preliminary data.</text>
</comment>
<evidence type="ECO:0000313" key="9">
    <source>
        <dbReference type="Proteomes" id="UP000469430"/>
    </source>
</evidence>
<comment type="similarity">
    <text evidence="1">Belongs to the peptidase S9A family.</text>
</comment>
<evidence type="ECO:0000256" key="2">
    <source>
        <dbReference type="ARBA" id="ARBA00022670"/>
    </source>
</evidence>
<evidence type="ECO:0000259" key="6">
    <source>
        <dbReference type="Pfam" id="PF00326"/>
    </source>
</evidence>
<gene>
    <name evidence="8" type="ORF">GRI97_16695</name>
</gene>
<evidence type="ECO:0000256" key="1">
    <source>
        <dbReference type="ARBA" id="ARBA00005228"/>
    </source>
</evidence>
<dbReference type="InterPro" id="IPR051543">
    <property type="entry name" value="Serine_Peptidase_S9A"/>
</dbReference>
<dbReference type="PRINTS" id="PR00862">
    <property type="entry name" value="PROLIGOPTASE"/>
</dbReference>
<dbReference type="Gene3D" id="3.40.50.1820">
    <property type="entry name" value="alpha/beta hydrolase"/>
    <property type="match status" value="1"/>
</dbReference>
<dbReference type="SUPFAM" id="SSF53474">
    <property type="entry name" value="alpha/beta-Hydrolases"/>
    <property type="match status" value="1"/>
</dbReference>
<dbReference type="InterPro" id="IPR029058">
    <property type="entry name" value="AB_hydrolase_fold"/>
</dbReference>
<dbReference type="GO" id="GO:0006508">
    <property type="term" value="P:proteolysis"/>
    <property type="evidence" value="ECO:0007669"/>
    <property type="project" value="UniProtKB-KW"/>
</dbReference>
<feature type="domain" description="Peptidase S9A N-terminal" evidence="7">
    <location>
        <begin position="19"/>
        <end position="418"/>
    </location>
</feature>
<dbReference type="PANTHER" id="PTHR11757">
    <property type="entry name" value="PROTEASE FAMILY S9A OLIGOPEPTIDASE"/>
    <property type="match status" value="1"/>
</dbReference>
<protein>
    <submittedName>
        <fullName evidence="8">Prolyl oligopeptidase family serine peptidase</fullName>
    </submittedName>
</protein>
<dbReference type="Pfam" id="PF00326">
    <property type="entry name" value="Peptidase_S9"/>
    <property type="match status" value="1"/>
</dbReference>
<keyword evidence="4" id="KW-0720">Serine protease</keyword>
<keyword evidence="9" id="KW-1185">Reference proteome</keyword>
<proteinExistence type="inferred from homology"/>
<dbReference type="Gene3D" id="2.130.10.120">
    <property type="entry name" value="Prolyl oligopeptidase, N-terminal domain"/>
    <property type="match status" value="1"/>
</dbReference>
<keyword evidence="2" id="KW-0645">Protease</keyword>
<reference evidence="8 9" key="1">
    <citation type="submission" date="2019-12" db="EMBL/GenBank/DDBJ databases">
        <title>Genomic-based taxomic classification of the family Erythrobacteraceae.</title>
        <authorList>
            <person name="Xu L."/>
        </authorList>
    </citation>
    <scope>NUCLEOTIDE SEQUENCE [LARGE SCALE GENOMIC DNA]</scope>
    <source>
        <strain evidence="8 9">S36</strain>
    </source>
</reference>
<name>A0A6I4TZ82_9SPHN</name>
<dbReference type="InterPro" id="IPR002470">
    <property type="entry name" value="Peptidase_S9A"/>
</dbReference>
<evidence type="ECO:0000256" key="3">
    <source>
        <dbReference type="ARBA" id="ARBA00022801"/>
    </source>
</evidence>
<evidence type="ECO:0000256" key="4">
    <source>
        <dbReference type="ARBA" id="ARBA00022825"/>
    </source>
</evidence>
<dbReference type="EMBL" id="WTYJ01000004">
    <property type="protein sequence ID" value="MXP00631.1"/>
    <property type="molecule type" value="Genomic_DNA"/>
</dbReference>
<organism evidence="8 9">
    <name type="scientific">Croceibacterium xixiisoli</name>
    <dbReference type="NCBI Taxonomy" id="1476466"/>
    <lineage>
        <taxon>Bacteria</taxon>
        <taxon>Pseudomonadati</taxon>
        <taxon>Pseudomonadota</taxon>
        <taxon>Alphaproteobacteria</taxon>
        <taxon>Sphingomonadales</taxon>
        <taxon>Erythrobacteraceae</taxon>
        <taxon>Croceibacterium</taxon>
    </lineage>
</organism>
<evidence type="ECO:0000256" key="5">
    <source>
        <dbReference type="SAM" id="MobiDB-lite"/>
    </source>
</evidence>
<dbReference type="SUPFAM" id="SSF50993">
    <property type="entry name" value="Peptidase/esterase 'gauge' domain"/>
    <property type="match status" value="1"/>
</dbReference>
<dbReference type="AlphaFoldDB" id="A0A6I4TZ82"/>
<sequence length="699" mass="76908">MNSDHSPAAGSLWPDVPAPQAPQRDHWISQLGRRRNDPYDWLKFVPEEGSRTMDNLPPDLRAHLQAEIDHSQAMLQVLAPLEAQFHAAMQARAPEIDAPLPISSHGWRYGFRQTADGAHRVFTRTAPDGAEQVLFDEAERAAGHAYYRATDHQHSPDDRWFAWAEDLIGDDRHRICLLDMDSGDIRVVVAADAYGYGGFTFAPSSQQLFWIWRDVHSRPTRLYRTALAGGPDVLVYEEQDPAIFMQVARTAAGSFVALTLAGPDMSEVHLIAAGAETAPPRIVRARERGTSYAINEWAGQLLMLTDADGAIDRKLLALDAVSFAVTGELVAHQEGRPILTILPFADALVRLERSNGLHRLVLRDASGREVPIAFDDPAYALSLMPGQEYGARRLRITHQTPASPPRWIDIDLRTGACETVGTVRPRNFASADYRVERLEARTDDGRLVPITLLSRADMPADQPAPLLLNGYGAYGYSSEAQFSLPATVLVDAGFRYAIAHVRGGSERGRRWFFEGRRMQKRNSMSDFIACARHLTSLGRAHAGAIVAQGRSAGGLLVCGAMNMEPELWAGVIAQVPFVDMLNTMSDADHPLVPLFRPDWGDPLADPEAYDYIASISPYENIAAAPYPPLLTTAGLKDDRVPYWEPAKLVANVRALSTSRNPAILHLDPDSGHQSSGDQDSEFAEAALLWAFAKQCVRAG</sequence>
<dbReference type="Proteomes" id="UP000469430">
    <property type="component" value="Unassembled WGS sequence"/>
</dbReference>
<dbReference type="RefSeq" id="WP_161392358.1">
    <property type="nucleotide sequence ID" value="NZ_JBHSCP010000003.1"/>
</dbReference>
<evidence type="ECO:0000313" key="8">
    <source>
        <dbReference type="EMBL" id="MXP00631.1"/>
    </source>
</evidence>
<dbReference type="OrthoDB" id="9801421at2"/>
<keyword evidence="3" id="KW-0378">Hydrolase</keyword>
<evidence type="ECO:0000259" key="7">
    <source>
        <dbReference type="Pfam" id="PF02897"/>
    </source>
</evidence>
<feature type="domain" description="Peptidase S9 prolyl oligopeptidase catalytic" evidence="6">
    <location>
        <begin position="481"/>
        <end position="696"/>
    </location>
</feature>